<dbReference type="Gene3D" id="1.10.287.1490">
    <property type="match status" value="1"/>
</dbReference>
<dbReference type="SMART" id="SM00755">
    <property type="entry name" value="Grip"/>
    <property type="match status" value="1"/>
</dbReference>
<feature type="coiled-coil region" evidence="6">
    <location>
        <begin position="48"/>
        <end position="131"/>
    </location>
</feature>
<keyword evidence="8" id="KW-1185">Reference proteome</keyword>
<sequence length="728" mass="83535">MSGTLIDVTASTSGTATPRSKVHQANFRPKVAIFQVDALSRDDLIRFVKKQIDKLKTVKCENEKLKIELAEVRKDLTEFERKLHDEKEESTEKTREIQQLNEKCNDLKMERSELTLQLEKLKTKLKGLQDVDGKAESCKLISESSVNDGIPIHIVQIQNELASVKGLLGRQTDECDKRAQENEKLTYTIAELRSLLDDAYAQIESYKEKKSVENVITLEMADFEKTIGRLQKELKAINLEKRSLLSELEASMKELDNIRGGKVLLTENIAELNAVLKNLKEELEEKKTEIASYEKERQNLTEELEKQVSARNRERDQLLTVIGANEEKIVDLEASNASLNRQLISLCSQRESLQRQFDDLSEEHSTFKTRALYVLEQKKSDNDERAKEEIEILEETIRQQNRTIDSLTNSHRMLQSELDSSSGHVRTLSTEISNLQRQLNIAAESHKKELSEQRREFELRSASQAKLNEELLAQIDASSISHDQEKENLLITTQQERESLREEIELLKRTLDEEMLRRKEMEKIQLTVAAQNIAIQLQKSSKEILASSTCLIQPSKEAADAANKDAKSNDNEEKCEEKSLEEVIYGESEELIITDIRNQPDSSVTQDVTRMITRQLEHTRELLNESEATNARLVEQTKFLKEEIRKIERDRERENHLANTEYLKNVIMKFIAPEKVTEERGRLIPVLTTMLKLSSDEVNLLSQVAEADVVTSKTAASSWRNYIWSGLS</sequence>
<reference evidence="8" key="1">
    <citation type="submission" date="2012-04" db="EMBL/GenBank/DDBJ databases">
        <title>The Genome Sequence of Loa loa.</title>
        <authorList>
            <consortium name="The Broad Institute Genome Sequencing Platform"/>
            <consortium name="Broad Institute Genome Sequencing Center for Infectious Disease"/>
            <person name="Nutman T.B."/>
            <person name="Fink D.L."/>
            <person name="Russ C."/>
            <person name="Young S."/>
            <person name="Zeng Q."/>
            <person name="Gargeya S."/>
            <person name="Alvarado L."/>
            <person name="Berlin A."/>
            <person name="Chapman S.B."/>
            <person name="Chen Z."/>
            <person name="Freedman E."/>
            <person name="Gellesch M."/>
            <person name="Goldberg J."/>
            <person name="Griggs A."/>
            <person name="Gujja S."/>
            <person name="Heilman E.R."/>
            <person name="Heiman D."/>
            <person name="Howarth C."/>
            <person name="Mehta T."/>
            <person name="Neiman D."/>
            <person name="Pearson M."/>
            <person name="Roberts A."/>
            <person name="Saif S."/>
            <person name="Shea T."/>
            <person name="Shenoy N."/>
            <person name="Sisk P."/>
            <person name="Stolte C."/>
            <person name="Sykes S."/>
            <person name="White J."/>
            <person name="Yandava C."/>
            <person name="Haas B."/>
            <person name="Henn M.R."/>
            <person name="Nusbaum C."/>
            <person name="Birren B."/>
        </authorList>
    </citation>
    <scope>NUCLEOTIDE SEQUENCE [LARGE SCALE GENOMIC DNA]</scope>
</reference>
<evidence type="ECO:0000259" key="7">
    <source>
        <dbReference type="PROSITE" id="PS50913"/>
    </source>
</evidence>
<comment type="subcellular location">
    <subcellularLocation>
        <location evidence="2">Cytoplasm</location>
    </subcellularLocation>
    <subcellularLocation>
        <location evidence="1">Endomembrane system</location>
        <topology evidence="1">Peripheral membrane protein</topology>
    </subcellularLocation>
</comment>
<evidence type="ECO:0000256" key="2">
    <source>
        <dbReference type="ARBA" id="ARBA00004496"/>
    </source>
</evidence>
<dbReference type="PANTHER" id="PTHR23157">
    <property type="entry name" value="GRIP AND COILED-COIL DOMAIN-CONTAINING PROTEIN 1"/>
    <property type="match status" value="1"/>
</dbReference>
<feature type="coiled-coil region" evidence="6">
    <location>
        <begin position="483"/>
        <end position="524"/>
    </location>
</feature>
<dbReference type="InterPro" id="IPR032023">
    <property type="entry name" value="GCC2_Rab_bind"/>
</dbReference>
<dbReference type="PROSITE" id="PS50913">
    <property type="entry name" value="GRIP"/>
    <property type="match status" value="1"/>
</dbReference>
<evidence type="ECO:0000313" key="8">
    <source>
        <dbReference type="Proteomes" id="UP000095285"/>
    </source>
</evidence>
<dbReference type="Gene3D" id="1.10.220.60">
    <property type="entry name" value="GRIP domain"/>
    <property type="match status" value="1"/>
</dbReference>
<dbReference type="Proteomes" id="UP000095285">
    <property type="component" value="Unassembled WGS sequence"/>
</dbReference>
<keyword evidence="5" id="KW-0472">Membrane</keyword>
<name>A0A1I7VPY6_LOALO</name>
<feature type="domain" description="GRIP" evidence="7">
    <location>
        <begin position="653"/>
        <end position="704"/>
    </location>
</feature>
<evidence type="ECO:0000256" key="4">
    <source>
        <dbReference type="ARBA" id="ARBA00023054"/>
    </source>
</evidence>
<evidence type="ECO:0000256" key="3">
    <source>
        <dbReference type="ARBA" id="ARBA00022490"/>
    </source>
</evidence>
<feature type="coiled-coil region" evidence="6">
    <location>
        <begin position="189"/>
        <end position="456"/>
    </location>
</feature>
<evidence type="ECO:0000313" key="9">
    <source>
        <dbReference type="WBParaSite" id="EN70_4967"/>
    </source>
</evidence>
<dbReference type="WBParaSite" id="EN70_4967">
    <property type="protein sequence ID" value="EN70_4967"/>
    <property type="gene ID" value="EN70_4967"/>
</dbReference>
<organism evidence="8 9">
    <name type="scientific">Loa loa</name>
    <name type="common">Eye worm</name>
    <name type="synonym">Filaria loa</name>
    <dbReference type="NCBI Taxonomy" id="7209"/>
    <lineage>
        <taxon>Eukaryota</taxon>
        <taxon>Metazoa</taxon>
        <taxon>Ecdysozoa</taxon>
        <taxon>Nematoda</taxon>
        <taxon>Chromadorea</taxon>
        <taxon>Rhabditida</taxon>
        <taxon>Spirurina</taxon>
        <taxon>Spiruromorpha</taxon>
        <taxon>Filarioidea</taxon>
        <taxon>Onchocercidae</taxon>
        <taxon>Loa</taxon>
    </lineage>
</organism>
<keyword evidence="3" id="KW-0963">Cytoplasm</keyword>
<accession>A0A1I7VPY6</accession>
<protein>
    <submittedName>
        <fullName evidence="9">GRIP domain-containing protein</fullName>
    </submittedName>
</protein>
<evidence type="ECO:0000256" key="6">
    <source>
        <dbReference type="SAM" id="Coils"/>
    </source>
</evidence>
<dbReference type="GO" id="GO:0005794">
    <property type="term" value="C:Golgi apparatus"/>
    <property type="evidence" value="ECO:0007669"/>
    <property type="project" value="TreeGrafter"/>
</dbReference>
<dbReference type="PANTHER" id="PTHR23157:SF25">
    <property type="entry name" value="GRIP AND COILED-COIL DOMAIN-CONTAINING PROTEIN 1"/>
    <property type="match status" value="1"/>
</dbReference>
<dbReference type="InterPro" id="IPR051952">
    <property type="entry name" value="Golgi-autophagy_related"/>
</dbReference>
<reference evidence="9" key="2">
    <citation type="submission" date="2016-11" db="UniProtKB">
        <authorList>
            <consortium name="WormBaseParasite"/>
        </authorList>
    </citation>
    <scope>IDENTIFICATION</scope>
</reference>
<dbReference type="eggNOG" id="KOG0864">
    <property type="taxonomic scope" value="Eukaryota"/>
</dbReference>
<feature type="coiled-coil region" evidence="6">
    <location>
        <begin position="616"/>
        <end position="657"/>
    </location>
</feature>
<keyword evidence="4 6" id="KW-0175">Coiled coil</keyword>
<dbReference type="Pfam" id="PF16704">
    <property type="entry name" value="Rab_bind"/>
    <property type="match status" value="1"/>
</dbReference>
<dbReference type="Gene3D" id="1.20.5.1160">
    <property type="entry name" value="Vasodilator-stimulated phosphoprotein"/>
    <property type="match status" value="1"/>
</dbReference>
<dbReference type="AlphaFoldDB" id="A0A1I7VPY6"/>
<dbReference type="STRING" id="7209.A0A1I7VPY6"/>
<proteinExistence type="predicted"/>
<dbReference type="InterPro" id="IPR000237">
    <property type="entry name" value="GRIP_dom"/>
</dbReference>
<dbReference type="Pfam" id="PF01465">
    <property type="entry name" value="GRIP"/>
    <property type="match status" value="1"/>
</dbReference>
<evidence type="ECO:0000256" key="1">
    <source>
        <dbReference type="ARBA" id="ARBA00004184"/>
    </source>
</evidence>
<evidence type="ECO:0000256" key="5">
    <source>
        <dbReference type="ARBA" id="ARBA00023136"/>
    </source>
</evidence>